<sequence length="71" mass="8420">MAKKVRGNTTMIKMVSTALTGYCKWFKIPRTTPKLNLILYDPRAQRHCLFKEDRKRKLTAPPQKDFTRSHR</sequence>
<evidence type="ECO:0000256" key="3">
    <source>
        <dbReference type="ARBA" id="ARBA00022980"/>
    </source>
</evidence>
<evidence type="ECO:0000313" key="7">
    <source>
        <dbReference type="EMBL" id="RCK57673.1"/>
    </source>
</evidence>
<name>A0A367XVM8_9ASCO</name>
<evidence type="ECO:0000256" key="4">
    <source>
        <dbReference type="ARBA" id="ARBA00023128"/>
    </source>
</evidence>
<evidence type="ECO:0000256" key="2">
    <source>
        <dbReference type="ARBA" id="ARBA00007596"/>
    </source>
</evidence>
<dbReference type="PANTHER" id="PTHR47037:SF1">
    <property type="entry name" value="LARGE RIBOSOMAL SUBUNIT PROTEIN BL33M"/>
    <property type="match status" value="1"/>
</dbReference>
<dbReference type="PANTHER" id="PTHR47037">
    <property type="entry name" value="39S RIBOSOMAL PROTEIN L33, MITOCHONDRIAL"/>
    <property type="match status" value="1"/>
</dbReference>
<accession>A0A367XVM8</accession>
<dbReference type="EMBL" id="QLNQ01000028">
    <property type="protein sequence ID" value="RCK57673.1"/>
    <property type="molecule type" value="Genomic_DNA"/>
</dbReference>
<keyword evidence="3 7" id="KW-0689">Ribosomal protein</keyword>
<dbReference type="GO" id="GO:0005739">
    <property type="term" value="C:mitochondrion"/>
    <property type="evidence" value="ECO:0007669"/>
    <property type="project" value="UniProtKB-SubCell"/>
</dbReference>
<organism evidence="7 8">
    <name type="scientific">Candida viswanathii</name>
    <dbReference type="NCBI Taxonomy" id="5486"/>
    <lineage>
        <taxon>Eukaryota</taxon>
        <taxon>Fungi</taxon>
        <taxon>Dikarya</taxon>
        <taxon>Ascomycota</taxon>
        <taxon>Saccharomycotina</taxon>
        <taxon>Pichiomycetes</taxon>
        <taxon>Debaryomycetaceae</taxon>
        <taxon>Candida/Lodderomyces clade</taxon>
        <taxon>Candida</taxon>
    </lineage>
</organism>
<evidence type="ECO:0000256" key="1">
    <source>
        <dbReference type="ARBA" id="ARBA00004173"/>
    </source>
</evidence>
<comment type="similarity">
    <text evidence="2">Belongs to the bacterial ribosomal protein bL33 family.</text>
</comment>
<dbReference type="InterPro" id="IPR038584">
    <property type="entry name" value="Ribosomal_bL33_sf"/>
</dbReference>
<dbReference type="GO" id="GO:0005840">
    <property type="term" value="C:ribosome"/>
    <property type="evidence" value="ECO:0007669"/>
    <property type="project" value="UniProtKB-KW"/>
</dbReference>
<dbReference type="GO" id="GO:0006412">
    <property type="term" value="P:translation"/>
    <property type="evidence" value="ECO:0007669"/>
    <property type="project" value="InterPro"/>
</dbReference>
<evidence type="ECO:0000313" key="8">
    <source>
        <dbReference type="Proteomes" id="UP000253472"/>
    </source>
</evidence>
<keyword evidence="4" id="KW-0496">Mitochondrion</keyword>
<dbReference type="Gene3D" id="2.20.28.120">
    <property type="entry name" value="Ribosomal protein L33"/>
    <property type="match status" value="1"/>
</dbReference>
<evidence type="ECO:0000256" key="5">
    <source>
        <dbReference type="ARBA" id="ARBA00023274"/>
    </source>
</evidence>
<keyword evidence="8" id="KW-1185">Reference proteome</keyword>
<dbReference type="InterPro" id="IPR052008">
    <property type="entry name" value="Mitoribosomal_protein_bL33"/>
</dbReference>
<protein>
    <recommendedName>
        <fullName evidence="6">Large ribosomal subunit protein bL33m</fullName>
    </recommendedName>
</protein>
<comment type="subcellular location">
    <subcellularLocation>
        <location evidence="1">Mitochondrion</location>
    </subcellularLocation>
</comment>
<dbReference type="SUPFAM" id="SSF57829">
    <property type="entry name" value="Zn-binding ribosomal proteins"/>
    <property type="match status" value="1"/>
</dbReference>
<dbReference type="GO" id="GO:1990904">
    <property type="term" value="C:ribonucleoprotein complex"/>
    <property type="evidence" value="ECO:0007669"/>
    <property type="project" value="UniProtKB-KW"/>
</dbReference>
<dbReference type="InterPro" id="IPR011332">
    <property type="entry name" value="Ribosomal_zn-bd"/>
</dbReference>
<dbReference type="STRING" id="5486.A0A367XVM8"/>
<keyword evidence="5" id="KW-0687">Ribonucleoprotein</keyword>
<comment type="caution">
    <text evidence="7">The sequence shown here is derived from an EMBL/GenBank/DDBJ whole genome shotgun (WGS) entry which is preliminary data.</text>
</comment>
<reference evidence="7 8" key="1">
    <citation type="submission" date="2018-06" db="EMBL/GenBank/DDBJ databases">
        <title>Whole genome sequencing of Candida tropicalis (genome annotated by CSBL at Korea University).</title>
        <authorList>
            <person name="Ahn J."/>
        </authorList>
    </citation>
    <scope>NUCLEOTIDE SEQUENCE [LARGE SCALE GENOMIC DNA]</scope>
    <source>
        <strain evidence="7 8">ATCC 20962</strain>
    </source>
</reference>
<dbReference type="OrthoDB" id="275534at2759"/>
<gene>
    <name evidence="7" type="primary">MRPL39_1</name>
    <name evidence="7" type="ORF">Cantr_06185</name>
</gene>
<dbReference type="AlphaFoldDB" id="A0A367XVM8"/>
<evidence type="ECO:0000256" key="6">
    <source>
        <dbReference type="ARBA" id="ARBA00035275"/>
    </source>
</evidence>
<dbReference type="Proteomes" id="UP000253472">
    <property type="component" value="Unassembled WGS sequence"/>
</dbReference>
<proteinExistence type="inferred from homology"/>